<dbReference type="AlphaFoldDB" id="A0A9Q0DV02"/>
<evidence type="ECO:0000256" key="2">
    <source>
        <dbReference type="ARBA" id="ARBA00004613"/>
    </source>
</evidence>
<feature type="disulfide bond" evidence="16">
    <location>
        <begin position="342"/>
        <end position="377"/>
    </location>
</feature>
<sequence>MKHILLSVLFGCVATALGAPVEQVKWCVTSAAERNKCSALALKVPVFTCVQRLNAQKCILSIKAGEADAVTLDGGYIYSAGLSPHFLQPIISENYGPGRTDSSCYYAVAVVSKTAAFSINDLKGKKSCHTGLGKTAGWNIPIGTLVALKQIIWSNNEDQPIEIAVGEFFNGSCVPGAAVGSNLCALCPSCARSSAERYYGNEGAFKCLQDGKGDVAFVNHLTVPESEKPNYQLLCRDGRRAPINDYKTCHLAKVPGHAVVTRRDAELAELIYTSLTNTNDFNLFSSSEYGAANLMFQDSTKGLVKLPDSYSSFLYLGAEYFSAIRSLMLDVPRTTPNSIIWCAVGSAETKKCVEWSIKSFGGDTQIECATSPTVDGCIEKIMREEADAMSVDVYTAGQCGLVPAMVEQYDRTPKANYYVVAVVKKGSQVTWKNLKGKRSCHAGLDCTASWVSSMGQIRKEIGSCDFSTFFPSGCAPGSNLTSTFCNNCIGGGQNMGDDAKCRPSKDELYYGYGGAFRCLVEDSGTSWSAAVNPEDYELICPEGGPEPISNFASCNLAGVRPHAVMTRSEIREEVVRVLSEQQERFGNDAESPFKMFKSDGRGKDLLFTDSTRCLQQVPITTAHDFLGAGYVDAVESLRQCNDATFALEKSCRFHSCGLTNEQEILGAALDAFPKNGGKY</sequence>
<keyword evidence="6 13" id="KW-0410">Iron transport</keyword>
<feature type="binding site" evidence="14">
    <location>
        <position position="448"/>
    </location>
    <ligand>
        <name>hydrogencarbonate</name>
        <dbReference type="ChEBI" id="CHEBI:17544"/>
        <label>1</label>
    </ligand>
</feature>
<evidence type="ECO:0000256" key="12">
    <source>
        <dbReference type="ARBA" id="ARBA00023157"/>
    </source>
</evidence>
<dbReference type="EMBL" id="JANIIK010000111">
    <property type="protein sequence ID" value="KAJ3594937.1"/>
    <property type="molecule type" value="Genomic_DNA"/>
</dbReference>
<feature type="binding site" evidence="15">
    <location>
        <position position="105"/>
    </location>
    <ligand>
        <name>Fe(3+)</name>
        <dbReference type="ChEBI" id="CHEBI:29034"/>
        <label>1</label>
    </ligand>
</feature>
<accession>A0A9Q0DV02</accession>
<evidence type="ECO:0000256" key="11">
    <source>
        <dbReference type="ARBA" id="ARBA00023065"/>
    </source>
</evidence>
<evidence type="ECO:0000256" key="1">
    <source>
        <dbReference type="ARBA" id="ARBA00002831"/>
    </source>
</evidence>
<dbReference type="PANTHER" id="PTHR11485:SF31">
    <property type="entry name" value="SEROTRANSFERRIN"/>
    <property type="match status" value="1"/>
</dbReference>
<feature type="disulfide bond" evidence="16">
    <location>
        <begin position="485"/>
        <end position="501"/>
    </location>
</feature>
<evidence type="ECO:0000256" key="3">
    <source>
        <dbReference type="ARBA" id="ARBA00011245"/>
    </source>
</evidence>
<evidence type="ECO:0000256" key="4">
    <source>
        <dbReference type="ARBA" id="ARBA00016768"/>
    </source>
</evidence>
<feature type="disulfide bond" evidence="16">
    <location>
        <begin position="37"/>
        <end position="49"/>
    </location>
</feature>
<feature type="disulfide bond" evidence="16">
    <location>
        <begin position="352"/>
        <end position="368"/>
    </location>
</feature>
<feature type="disulfide bond" evidence="16">
    <location>
        <begin position="399"/>
        <end position="651"/>
    </location>
</feature>
<feature type="disulfide bond" evidence="16">
    <location>
        <begin position="474"/>
        <end position="488"/>
    </location>
</feature>
<gene>
    <name evidence="19" type="ORF">NHX12_004242</name>
</gene>
<dbReference type="GO" id="GO:0046872">
    <property type="term" value="F:metal ion binding"/>
    <property type="evidence" value="ECO:0007669"/>
    <property type="project" value="UniProtKB-KW"/>
</dbReference>
<evidence type="ECO:0000256" key="9">
    <source>
        <dbReference type="ARBA" id="ARBA00022737"/>
    </source>
</evidence>
<dbReference type="GO" id="GO:0005615">
    <property type="term" value="C:extracellular space"/>
    <property type="evidence" value="ECO:0007669"/>
    <property type="project" value="InterPro"/>
</dbReference>
<evidence type="ECO:0000313" key="20">
    <source>
        <dbReference type="Proteomes" id="UP001148018"/>
    </source>
</evidence>
<evidence type="ECO:0000256" key="5">
    <source>
        <dbReference type="ARBA" id="ARBA00022448"/>
    </source>
</evidence>
<dbReference type="GO" id="GO:0005886">
    <property type="term" value="C:plasma membrane"/>
    <property type="evidence" value="ECO:0007669"/>
    <property type="project" value="TreeGrafter"/>
</dbReference>
<name>A0A9Q0DV02_9TELE</name>
<feature type="binding site" evidence="15">
    <location>
        <position position="512"/>
    </location>
    <ligand>
        <name>Fe(3+)</name>
        <dbReference type="ChEBI" id="CHEBI:29034"/>
        <label>2</label>
    </ligand>
</feature>
<reference evidence="19" key="1">
    <citation type="submission" date="2022-07" db="EMBL/GenBank/DDBJ databases">
        <title>Chromosome-level genome of Muraenolepis orangiensis.</title>
        <authorList>
            <person name="Kim J."/>
        </authorList>
    </citation>
    <scope>NUCLEOTIDE SEQUENCE</scope>
    <source>
        <strain evidence="19">KU_S4_2022</strain>
        <tissue evidence="19">Muscle</tissue>
    </source>
</reference>
<dbReference type="InterPro" id="IPR016357">
    <property type="entry name" value="Transferrin"/>
</dbReference>
<proteinExistence type="inferred from homology"/>
<dbReference type="GO" id="GO:0006826">
    <property type="term" value="P:iron ion transport"/>
    <property type="evidence" value="ECO:0007669"/>
    <property type="project" value="UniProtKB-KW"/>
</dbReference>
<keyword evidence="10 13" id="KW-0408">Iron</keyword>
<evidence type="ECO:0000256" key="17">
    <source>
        <dbReference type="SAM" id="SignalP"/>
    </source>
</evidence>
<dbReference type="PANTHER" id="PTHR11485">
    <property type="entry name" value="TRANSFERRIN"/>
    <property type="match status" value="1"/>
</dbReference>
<dbReference type="PROSITE" id="PS51408">
    <property type="entry name" value="TRANSFERRIN_LIKE_4"/>
    <property type="match status" value="2"/>
</dbReference>
<dbReference type="PROSITE" id="PS00207">
    <property type="entry name" value="TRANSFERRIN_LIKE_3"/>
    <property type="match status" value="1"/>
</dbReference>
<feature type="disulfide bond" evidence="16">
    <location>
        <begin position="540"/>
        <end position="554"/>
    </location>
</feature>
<feature type="binding site" evidence="15">
    <location>
        <position position="392"/>
    </location>
    <ligand>
        <name>Fe(3+)</name>
        <dbReference type="ChEBI" id="CHEBI:29034"/>
        <label>1</label>
    </ligand>
</feature>
<feature type="disulfide bond" evidence="16">
    <location>
        <begin position="128"/>
        <end position="207"/>
    </location>
</feature>
<feature type="domain" description="Transferrin-like" evidence="18">
    <location>
        <begin position="24"/>
        <end position="329"/>
    </location>
</feature>
<feature type="binding site" evidence="15">
    <location>
        <position position="73"/>
    </location>
    <ligand>
        <name>Fe(3+)</name>
        <dbReference type="ChEBI" id="CHEBI:29034"/>
        <label>1</label>
    </ligand>
</feature>
<feature type="binding site" evidence="14">
    <location>
        <position position="137"/>
    </location>
    <ligand>
        <name>hydrogencarbonate</name>
        <dbReference type="ChEBI" id="CHEBI:17544"/>
        <label>1</label>
    </ligand>
</feature>
<dbReference type="InterPro" id="IPR001156">
    <property type="entry name" value="Transferrin-like_dom"/>
</dbReference>
<comment type="similarity">
    <text evidence="13">Belongs to the transferrin family.</text>
</comment>
<dbReference type="OrthoDB" id="9981115at2759"/>
<evidence type="ECO:0000256" key="14">
    <source>
        <dbReference type="PIRSR" id="PIRSR002549-2"/>
    </source>
</evidence>
<feature type="domain" description="Transferrin-like" evidence="18">
    <location>
        <begin position="339"/>
        <end position="639"/>
    </location>
</feature>
<dbReference type="PRINTS" id="PR00422">
    <property type="entry name" value="TRANSFERRIN"/>
</dbReference>
<dbReference type="GO" id="GO:0055037">
    <property type="term" value="C:recycling endosome"/>
    <property type="evidence" value="ECO:0007669"/>
    <property type="project" value="TreeGrafter"/>
</dbReference>
<evidence type="ECO:0000256" key="8">
    <source>
        <dbReference type="ARBA" id="ARBA00022723"/>
    </source>
</evidence>
<dbReference type="FunFam" id="3.40.190.10:FF:000095">
    <property type="entry name" value="Lactotransferrin"/>
    <property type="match status" value="1"/>
</dbReference>
<comment type="caution">
    <text evidence="19">The sequence shown here is derived from an EMBL/GenBank/DDBJ whole genome shotgun (WGS) entry which is preliminary data.</text>
</comment>
<feature type="disulfide bond" evidence="16">
    <location>
        <begin position="235"/>
        <end position="249"/>
    </location>
</feature>
<organism evidence="19 20">
    <name type="scientific">Muraenolepis orangiensis</name>
    <name type="common">Patagonian moray cod</name>
    <dbReference type="NCBI Taxonomy" id="630683"/>
    <lineage>
        <taxon>Eukaryota</taxon>
        <taxon>Metazoa</taxon>
        <taxon>Chordata</taxon>
        <taxon>Craniata</taxon>
        <taxon>Vertebrata</taxon>
        <taxon>Euteleostomi</taxon>
        <taxon>Actinopterygii</taxon>
        <taxon>Neopterygii</taxon>
        <taxon>Teleostei</taxon>
        <taxon>Neoteleostei</taxon>
        <taxon>Acanthomorphata</taxon>
        <taxon>Zeiogadaria</taxon>
        <taxon>Gadariae</taxon>
        <taxon>Gadiformes</taxon>
        <taxon>Muraenolepidoidei</taxon>
        <taxon>Muraenolepididae</taxon>
        <taxon>Muraenolepis</taxon>
    </lineage>
</organism>
<dbReference type="GO" id="GO:0019731">
    <property type="term" value="P:antibacterial humoral response"/>
    <property type="evidence" value="ECO:0007669"/>
    <property type="project" value="TreeGrafter"/>
</dbReference>
<feature type="binding site" evidence="15">
    <location>
        <position position="417"/>
    </location>
    <ligand>
        <name>Fe(3+)</name>
        <dbReference type="ChEBI" id="CHEBI:29034"/>
        <label>1</label>
    </ligand>
</feature>
<feature type="binding site" evidence="14">
    <location>
        <position position="130"/>
    </location>
    <ligand>
        <name>hydrogencarbonate</name>
        <dbReference type="ChEBI" id="CHEBI:17544"/>
        <label>1</label>
    </ligand>
</feature>
<keyword evidence="9" id="KW-0677">Repeat</keyword>
<evidence type="ECO:0000256" key="16">
    <source>
        <dbReference type="PIRSR" id="PIRSR002549-4"/>
    </source>
</evidence>
<feature type="disulfide bond" evidence="16">
    <location>
        <begin position="184"/>
        <end position="190"/>
    </location>
</feature>
<comment type="function">
    <text evidence="13">Transferrins are iron binding transport proteins which bind Fe(3+) ion in association with the binding of an anion, usually bicarbonate.</text>
</comment>
<feature type="disulfide bond" evidence="16">
    <location>
        <begin position="464"/>
        <end position="640"/>
    </location>
</feature>
<dbReference type="InterPro" id="IPR018195">
    <property type="entry name" value="Transferrin_Fe_BS"/>
</dbReference>
<keyword evidence="17" id="KW-0732">Signal</keyword>
<feature type="chain" id="PRO_5040111035" description="Serotransferrin" evidence="17">
    <location>
        <begin position="19"/>
        <end position="679"/>
    </location>
</feature>
<evidence type="ECO:0000256" key="15">
    <source>
        <dbReference type="PIRSR" id="PIRSR002549-3"/>
    </source>
</evidence>
<keyword evidence="12 16" id="KW-1015">Disulfide bond</keyword>
<feature type="binding site" evidence="15">
    <location>
        <position position="562"/>
    </location>
    <ligand>
        <name>Fe(3+)</name>
        <dbReference type="ChEBI" id="CHEBI:29034"/>
        <label>1</label>
    </ligand>
</feature>
<feature type="signal peptide" evidence="17">
    <location>
        <begin position="1"/>
        <end position="18"/>
    </location>
</feature>
<dbReference type="PIRSF" id="PIRSF002549">
    <property type="entry name" value="Transferrin"/>
    <property type="match status" value="1"/>
</dbReference>
<feature type="binding site" evidence="14">
    <location>
        <position position="136"/>
    </location>
    <ligand>
        <name>hydrogencarbonate</name>
        <dbReference type="ChEBI" id="CHEBI:17544"/>
        <label>1</label>
    </ligand>
</feature>
<evidence type="ECO:0000256" key="10">
    <source>
        <dbReference type="ARBA" id="ARBA00023004"/>
    </source>
</evidence>
<comment type="subcellular location">
    <subcellularLocation>
        <location evidence="2 13">Secreted</location>
    </subcellularLocation>
</comment>
<dbReference type="Gene3D" id="3.40.190.10">
    <property type="entry name" value="Periplasmic binding protein-like II"/>
    <property type="match status" value="4"/>
</dbReference>
<keyword evidence="5 13" id="KW-0813">Transport</keyword>
<evidence type="ECO:0000256" key="13">
    <source>
        <dbReference type="PIRNR" id="PIRNR002549"/>
    </source>
</evidence>
<keyword evidence="8 13" id="KW-0479">Metal-binding</keyword>
<feature type="binding site" evidence="14">
    <location>
        <position position="134"/>
    </location>
    <ligand>
        <name>hydrogencarbonate</name>
        <dbReference type="ChEBI" id="CHEBI:17544"/>
        <label>1</label>
    </ligand>
</feature>
<keyword evidence="20" id="KW-1185">Reference proteome</keyword>
<dbReference type="Pfam" id="PF00405">
    <property type="entry name" value="Transferrin"/>
    <property type="match status" value="2"/>
</dbReference>
<feature type="disulfide bond" evidence="16">
    <location>
        <begin position="173"/>
        <end position="187"/>
    </location>
</feature>
<feature type="disulfide bond" evidence="16">
    <location>
        <begin position="27"/>
        <end position="58"/>
    </location>
</feature>
<dbReference type="PROSITE" id="PS00205">
    <property type="entry name" value="TRANSFERRIN_LIKE_1"/>
    <property type="match status" value="1"/>
</dbReference>
<evidence type="ECO:0000256" key="6">
    <source>
        <dbReference type="ARBA" id="ARBA00022496"/>
    </source>
</evidence>
<dbReference type="SMART" id="SM00094">
    <property type="entry name" value="TR_FER"/>
    <property type="match status" value="2"/>
</dbReference>
<keyword evidence="7 13" id="KW-0964">Secreted</keyword>
<evidence type="ECO:0000256" key="7">
    <source>
        <dbReference type="ARBA" id="ARBA00022525"/>
    </source>
</evidence>
<comment type="subunit">
    <text evidence="3 13">Monomer.</text>
</comment>
<evidence type="ECO:0000259" key="18">
    <source>
        <dbReference type="PROSITE" id="PS51408"/>
    </source>
</evidence>
<dbReference type="SUPFAM" id="SSF53850">
    <property type="entry name" value="Periplasmic binding protein-like II"/>
    <property type="match status" value="2"/>
</dbReference>
<comment type="function">
    <text evidence="1">Transferrins are iron binding transport proteins which can bind two Fe(3+) ions in association with the binding of an anion, usually bicarbonate.</text>
</comment>
<protein>
    <recommendedName>
        <fullName evidence="4 13">Serotransferrin</fullName>
    </recommendedName>
</protein>
<dbReference type="GO" id="GO:0005769">
    <property type="term" value="C:early endosome"/>
    <property type="evidence" value="ECO:0007669"/>
    <property type="project" value="TreeGrafter"/>
</dbReference>
<feature type="disulfide bond" evidence="16">
    <location>
        <begin position="440"/>
        <end position="518"/>
    </location>
</feature>
<keyword evidence="11 13" id="KW-0406">Ion transport</keyword>
<feature type="binding site" evidence="15">
    <location>
        <position position="257"/>
    </location>
    <ligand>
        <name>Fe(3+)</name>
        <dbReference type="ChEBI" id="CHEBI:29034"/>
        <label>1</label>
    </ligand>
</feature>
<evidence type="ECO:0000313" key="19">
    <source>
        <dbReference type="EMBL" id="KAJ3594937.1"/>
    </source>
</evidence>
<dbReference type="Proteomes" id="UP001148018">
    <property type="component" value="Unassembled WGS sequence"/>
</dbReference>